<evidence type="ECO:0000256" key="17">
    <source>
        <dbReference type="ARBA" id="ARBA00030571"/>
    </source>
</evidence>
<comment type="similarity">
    <text evidence="7">Belongs to the CobU/CobP family.</text>
</comment>
<dbReference type="PIRSF" id="PIRSF006135">
    <property type="entry name" value="CobU"/>
    <property type="match status" value="1"/>
</dbReference>
<dbReference type="UniPathway" id="UPA00148">
    <property type="reaction ID" value="UER00236"/>
</dbReference>
<dbReference type="EC" id="2.7.1.156" evidence="8"/>
<protein>
    <recommendedName>
        <fullName evidence="16">Adenosylcobinamide kinase</fullName>
        <ecNumber evidence="8">2.7.1.156</ecNumber>
        <ecNumber evidence="9">2.7.7.62</ecNumber>
    </recommendedName>
    <alternativeName>
        <fullName evidence="17">Adenosylcobinamide-phosphate guanylyltransferase</fullName>
    </alternativeName>
</protein>
<dbReference type="PANTHER" id="PTHR34848">
    <property type="match status" value="1"/>
</dbReference>
<evidence type="ECO:0000256" key="18">
    <source>
        <dbReference type="PIRSR" id="PIRSR006135-1"/>
    </source>
</evidence>
<dbReference type="InterPro" id="IPR003203">
    <property type="entry name" value="CobU/CobP"/>
</dbReference>
<evidence type="ECO:0000256" key="15">
    <source>
        <dbReference type="ARBA" id="ARBA00023134"/>
    </source>
</evidence>
<evidence type="ECO:0000256" key="2">
    <source>
        <dbReference type="ARBA" id="ARBA00000711"/>
    </source>
</evidence>
<comment type="catalytic activity">
    <reaction evidence="2">
        <text>adenosylcob(III)inamide phosphate + GTP + H(+) = adenosylcob(III)inamide-GDP + diphosphate</text>
        <dbReference type="Rhea" id="RHEA:22712"/>
        <dbReference type="ChEBI" id="CHEBI:15378"/>
        <dbReference type="ChEBI" id="CHEBI:33019"/>
        <dbReference type="ChEBI" id="CHEBI:37565"/>
        <dbReference type="ChEBI" id="CHEBI:58502"/>
        <dbReference type="ChEBI" id="CHEBI:60487"/>
        <dbReference type="EC" id="2.7.7.62"/>
    </reaction>
</comment>
<feature type="binding site" evidence="19">
    <location>
        <begin position="50"/>
        <end position="53"/>
    </location>
    <ligand>
        <name>GTP</name>
        <dbReference type="ChEBI" id="CHEBI:37565"/>
    </ligand>
</feature>
<evidence type="ECO:0000256" key="3">
    <source>
        <dbReference type="ARBA" id="ARBA00001522"/>
    </source>
</evidence>
<dbReference type="GO" id="GO:0005524">
    <property type="term" value="F:ATP binding"/>
    <property type="evidence" value="ECO:0007669"/>
    <property type="project" value="UniProtKB-KW"/>
</dbReference>
<keyword evidence="13 20" id="KW-0418">Kinase</keyword>
<name>A0A7X2TAT3_9CLOT</name>
<dbReference type="InterPro" id="IPR027417">
    <property type="entry name" value="P-loop_NTPase"/>
</dbReference>
<evidence type="ECO:0000256" key="4">
    <source>
        <dbReference type="ARBA" id="ARBA00003889"/>
    </source>
</evidence>
<feature type="binding site" evidence="19">
    <location>
        <position position="62"/>
    </location>
    <ligand>
        <name>GTP</name>
        <dbReference type="ChEBI" id="CHEBI:37565"/>
    </ligand>
</feature>
<dbReference type="SUPFAM" id="SSF52540">
    <property type="entry name" value="P-loop containing nucleoside triphosphate hydrolases"/>
    <property type="match status" value="2"/>
</dbReference>
<evidence type="ECO:0000256" key="1">
    <source>
        <dbReference type="ARBA" id="ARBA00000312"/>
    </source>
</evidence>
<dbReference type="AlphaFoldDB" id="A0A7X2TAT3"/>
<dbReference type="RefSeq" id="WP_178258109.1">
    <property type="nucleotide sequence ID" value="NZ_DBEWUL010000106.1"/>
</dbReference>
<dbReference type="GO" id="GO:0005525">
    <property type="term" value="F:GTP binding"/>
    <property type="evidence" value="ECO:0007669"/>
    <property type="project" value="UniProtKB-KW"/>
</dbReference>
<feature type="binding site" evidence="19">
    <location>
        <position position="116"/>
    </location>
    <ligand>
        <name>GTP</name>
        <dbReference type="ChEBI" id="CHEBI:37565"/>
    </ligand>
</feature>
<evidence type="ECO:0000256" key="9">
    <source>
        <dbReference type="ARBA" id="ARBA00012523"/>
    </source>
</evidence>
<dbReference type="GO" id="GO:0009236">
    <property type="term" value="P:cobalamin biosynthetic process"/>
    <property type="evidence" value="ECO:0007669"/>
    <property type="project" value="UniProtKB-UniPathway"/>
</dbReference>
<accession>A0A7X2TAT3</accession>
<evidence type="ECO:0000256" key="7">
    <source>
        <dbReference type="ARBA" id="ARBA00007490"/>
    </source>
</evidence>
<keyword evidence="10" id="KW-0169">Cobalamin biosynthesis</keyword>
<proteinExistence type="inferred from homology"/>
<evidence type="ECO:0000256" key="10">
    <source>
        <dbReference type="ARBA" id="ARBA00022573"/>
    </source>
</evidence>
<gene>
    <name evidence="20" type="ORF">FYJ39_01115</name>
</gene>
<evidence type="ECO:0000256" key="12">
    <source>
        <dbReference type="ARBA" id="ARBA00022741"/>
    </source>
</evidence>
<comment type="catalytic activity">
    <reaction evidence="1">
        <text>adenosylcob(III)inamide + ATP = adenosylcob(III)inamide phosphate + ADP + H(+)</text>
        <dbReference type="Rhea" id="RHEA:15769"/>
        <dbReference type="ChEBI" id="CHEBI:2480"/>
        <dbReference type="ChEBI" id="CHEBI:15378"/>
        <dbReference type="ChEBI" id="CHEBI:30616"/>
        <dbReference type="ChEBI" id="CHEBI:58502"/>
        <dbReference type="ChEBI" id="CHEBI:456216"/>
        <dbReference type="EC" id="2.7.1.156"/>
    </reaction>
</comment>
<feature type="active site" description="GMP-histidine intermediate" evidence="18">
    <location>
        <position position="49"/>
    </location>
</feature>
<evidence type="ECO:0000256" key="19">
    <source>
        <dbReference type="PIRSR" id="PIRSR006135-2"/>
    </source>
</evidence>
<organism evidence="20 21">
    <name type="scientific">Clostridium porci</name>
    <dbReference type="NCBI Taxonomy" id="2605778"/>
    <lineage>
        <taxon>Bacteria</taxon>
        <taxon>Bacillati</taxon>
        <taxon>Bacillota</taxon>
        <taxon>Clostridia</taxon>
        <taxon>Eubacteriales</taxon>
        <taxon>Clostridiaceae</taxon>
        <taxon>Clostridium</taxon>
    </lineage>
</organism>
<evidence type="ECO:0000256" key="14">
    <source>
        <dbReference type="ARBA" id="ARBA00022840"/>
    </source>
</evidence>
<comment type="pathway">
    <text evidence="6">Cofactor biosynthesis; adenosylcobalamin biosynthesis; adenosylcobalamin from cob(II)yrinate a,c-diamide: step 5/7.</text>
</comment>
<comment type="function">
    <text evidence="4">Catalyzes ATP-dependent phosphorylation of adenosylcobinamide and addition of GMP to adenosylcobinamide phosphate.</text>
</comment>
<dbReference type="Pfam" id="PF02283">
    <property type="entry name" value="CobU"/>
    <property type="match status" value="2"/>
</dbReference>
<evidence type="ECO:0000256" key="5">
    <source>
        <dbReference type="ARBA" id="ARBA00004692"/>
    </source>
</evidence>
<dbReference type="GO" id="GO:0008820">
    <property type="term" value="F:cobinamide phosphate guanylyltransferase activity"/>
    <property type="evidence" value="ECO:0007669"/>
    <property type="project" value="UniProtKB-EC"/>
</dbReference>
<dbReference type="CDD" id="cd00544">
    <property type="entry name" value="CobU"/>
    <property type="match status" value="1"/>
</dbReference>
<dbReference type="Gene3D" id="3.40.50.300">
    <property type="entry name" value="P-loop containing nucleotide triphosphate hydrolases"/>
    <property type="match status" value="1"/>
</dbReference>
<evidence type="ECO:0000313" key="21">
    <source>
        <dbReference type="Proteomes" id="UP000429958"/>
    </source>
</evidence>
<dbReference type="EC" id="2.7.7.62" evidence="9"/>
<comment type="pathway">
    <text evidence="5">Cofactor biosynthesis; adenosylcobalamin biosynthesis; adenosylcobalamin from cob(II)yrinate a,c-diamide: step 6/7.</text>
</comment>
<dbReference type="Proteomes" id="UP000429958">
    <property type="component" value="Unassembled WGS sequence"/>
</dbReference>
<reference evidence="20 21" key="1">
    <citation type="submission" date="2019-08" db="EMBL/GenBank/DDBJ databases">
        <title>In-depth cultivation of the pig gut microbiome towards novel bacterial diversity and tailored functional studies.</title>
        <authorList>
            <person name="Wylensek D."/>
            <person name="Hitch T.C.A."/>
            <person name="Clavel T."/>
        </authorList>
    </citation>
    <scope>NUCLEOTIDE SEQUENCE [LARGE SCALE GENOMIC DNA]</scope>
    <source>
        <strain evidence="20 21">WCA-389-WT-23D1</strain>
    </source>
</reference>
<dbReference type="PANTHER" id="PTHR34848:SF1">
    <property type="entry name" value="BIFUNCTIONAL ADENOSYLCOBALAMIN BIOSYNTHESIS PROTEIN COBU"/>
    <property type="match status" value="1"/>
</dbReference>
<dbReference type="GO" id="GO:0043752">
    <property type="term" value="F:adenosylcobinamide kinase activity"/>
    <property type="evidence" value="ECO:0007669"/>
    <property type="project" value="UniProtKB-EC"/>
</dbReference>
<keyword evidence="14" id="KW-0067">ATP-binding</keyword>
<evidence type="ECO:0000256" key="16">
    <source>
        <dbReference type="ARBA" id="ARBA00029570"/>
    </source>
</evidence>
<sequence>MITLVTGGSGSGKSEYGEALVVSFNRPLNYYVATMEVLGKESMEKVKRHREQRKGKGFITLECKRNLGILTLDDAGQGNVCSDSQIYGLQSDAVSPSGLAFRGSSDSKAGKAVLLECISNLAANEMFSGESWKSCGGLEALASRIVRDIASLSSQAEDMVIVTNEVGSGGGVYETETMEYIRLMGLINQQLADMADRVVEVVYGIPVVWNAPDGSGTACLKGAEEL</sequence>
<dbReference type="EMBL" id="VUMD01000001">
    <property type="protein sequence ID" value="MSS35214.1"/>
    <property type="molecule type" value="Genomic_DNA"/>
</dbReference>
<keyword evidence="11" id="KW-0808">Transferase</keyword>
<evidence type="ECO:0000256" key="8">
    <source>
        <dbReference type="ARBA" id="ARBA00012016"/>
    </source>
</evidence>
<keyword evidence="15 19" id="KW-0342">GTP-binding</keyword>
<comment type="catalytic activity">
    <reaction evidence="3">
        <text>adenosylcob(III)inamide + GTP = adenosylcob(III)inamide phosphate + GDP + H(+)</text>
        <dbReference type="Rhea" id="RHEA:15765"/>
        <dbReference type="ChEBI" id="CHEBI:2480"/>
        <dbReference type="ChEBI" id="CHEBI:15378"/>
        <dbReference type="ChEBI" id="CHEBI:37565"/>
        <dbReference type="ChEBI" id="CHEBI:58189"/>
        <dbReference type="ChEBI" id="CHEBI:58502"/>
        <dbReference type="EC" id="2.7.1.156"/>
    </reaction>
</comment>
<keyword evidence="21" id="KW-1185">Reference proteome</keyword>
<keyword evidence="12 19" id="KW-0547">Nucleotide-binding</keyword>
<evidence type="ECO:0000313" key="20">
    <source>
        <dbReference type="EMBL" id="MSS35214.1"/>
    </source>
</evidence>
<comment type="caution">
    <text evidence="20">The sequence shown here is derived from an EMBL/GenBank/DDBJ whole genome shotgun (WGS) entry which is preliminary data.</text>
</comment>
<evidence type="ECO:0000256" key="11">
    <source>
        <dbReference type="ARBA" id="ARBA00022679"/>
    </source>
</evidence>
<feature type="binding site" evidence="19">
    <location>
        <begin position="7"/>
        <end position="14"/>
    </location>
    <ligand>
        <name>GTP</name>
        <dbReference type="ChEBI" id="CHEBI:37565"/>
    </ligand>
</feature>
<evidence type="ECO:0000256" key="13">
    <source>
        <dbReference type="ARBA" id="ARBA00022777"/>
    </source>
</evidence>
<evidence type="ECO:0000256" key="6">
    <source>
        <dbReference type="ARBA" id="ARBA00005159"/>
    </source>
</evidence>